<gene>
    <name evidence="1" type="ORF">LK12_01280</name>
</gene>
<evidence type="ECO:0000313" key="1">
    <source>
        <dbReference type="EMBL" id="KHK93624.1"/>
    </source>
</evidence>
<dbReference type="Proteomes" id="UP000031057">
    <property type="component" value="Unassembled WGS sequence"/>
</dbReference>
<evidence type="ECO:0000313" key="2">
    <source>
        <dbReference type="Proteomes" id="UP000031057"/>
    </source>
</evidence>
<name>A0A0B1ZW39_9SPHN</name>
<comment type="caution">
    <text evidence="1">The sequence shown here is derived from an EMBL/GenBank/DDBJ whole genome shotgun (WGS) entry which is preliminary data.</text>
</comment>
<keyword evidence="2" id="KW-1185">Reference proteome</keyword>
<reference evidence="1 2" key="1">
    <citation type="submission" date="2014-10" db="EMBL/GenBank/DDBJ databases">
        <title>Genome sequence of Novosphingobium malaysiense MUSC 273(T).</title>
        <authorList>
            <person name="Lee L.-H."/>
        </authorList>
    </citation>
    <scope>NUCLEOTIDE SEQUENCE [LARGE SCALE GENOMIC DNA]</scope>
    <source>
        <strain evidence="1 2">MUSC 273</strain>
    </source>
</reference>
<dbReference type="EMBL" id="JTDI01000001">
    <property type="protein sequence ID" value="KHK93624.1"/>
    <property type="molecule type" value="Genomic_DNA"/>
</dbReference>
<dbReference type="STRING" id="1348853.LK12_01280"/>
<proteinExistence type="predicted"/>
<accession>A0A0B1ZW39</accession>
<sequence length="186" mass="20975">MLVVWMTYLQLIYLQFRSARQTRILITRAAGRHMRSRCLITNMSSQPVYVTSLIGTLHIGGRDIELALTDLQDLPGDLGNDPRSRMAQGSLNTGQYLDIGRFDTLVDLMLEANKETEIEVGDVECFDLAVVAFYGWEHLPVGATRRFHFVPDSGGGVKVQPLTAAAEQITRKSKRRELLRTVEQHM</sequence>
<protein>
    <submittedName>
        <fullName evidence="1">Uncharacterized protein</fullName>
    </submittedName>
</protein>
<dbReference type="AlphaFoldDB" id="A0A0B1ZW39"/>
<organism evidence="1 2">
    <name type="scientific">Novosphingobium malaysiense</name>
    <dbReference type="NCBI Taxonomy" id="1348853"/>
    <lineage>
        <taxon>Bacteria</taxon>
        <taxon>Pseudomonadati</taxon>
        <taxon>Pseudomonadota</taxon>
        <taxon>Alphaproteobacteria</taxon>
        <taxon>Sphingomonadales</taxon>
        <taxon>Sphingomonadaceae</taxon>
        <taxon>Novosphingobium</taxon>
    </lineage>
</organism>